<dbReference type="AlphaFoldDB" id="A0A4Q0VC82"/>
<organism evidence="12 13">
    <name type="scientific">Clostridium tetani</name>
    <dbReference type="NCBI Taxonomy" id="1513"/>
    <lineage>
        <taxon>Bacteria</taxon>
        <taxon>Bacillati</taxon>
        <taxon>Bacillota</taxon>
        <taxon>Clostridia</taxon>
        <taxon>Eubacteriales</taxon>
        <taxon>Clostridiaceae</taxon>
        <taxon>Clostridium</taxon>
    </lineage>
</organism>
<dbReference type="Pfam" id="PF02504">
    <property type="entry name" value="FA_synthesis"/>
    <property type="match status" value="1"/>
</dbReference>
<sequence>MKIAVDGMGGDFAPKEVVAGCVDALNENKDLHIVITGKEELIKKELEGHNYDEDRIEVLDAREVISTNDSPVMAIRRKKDSSLNKGLQLVKEKKVEGIISAGSTGAFMAGSLFIVGRIKGIDRPALAPIMPGKNAPFMVIDVGANAECKPQNLLQFALMGKIYFEKILNVKNPTIGLVNIGVEEEKGTELTKEAYKLLKNSGLNFIGNVEPRDIPTGDVNILVCDGFTGNTILKTYEGVAQNIFEILKAEIMSSFQGKIGGALLKSSFKNIKKKFNYKEYGGAAFIGVEGICVKAHGSSDRKAFKNAIKQCINFHKGNIINNIKEELVNIKTLH</sequence>
<dbReference type="UniPathway" id="UPA00085"/>
<comment type="pathway">
    <text evidence="10">Lipid metabolism; phospholipid metabolism.</text>
</comment>
<keyword evidence="5 10" id="KW-0443">Lipid metabolism</keyword>
<dbReference type="PANTHER" id="PTHR30100">
    <property type="entry name" value="FATTY ACID/PHOSPHOLIPID SYNTHESIS PROTEIN PLSX"/>
    <property type="match status" value="1"/>
</dbReference>
<evidence type="ECO:0000256" key="6">
    <source>
        <dbReference type="ARBA" id="ARBA00023209"/>
    </source>
</evidence>
<dbReference type="GO" id="GO:0006633">
    <property type="term" value="P:fatty acid biosynthetic process"/>
    <property type="evidence" value="ECO:0007669"/>
    <property type="project" value="UniProtKB-UniRule"/>
</dbReference>
<comment type="subunit">
    <text evidence="9 10">Homodimer. Probably interacts with PlsY.</text>
</comment>
<dbReference type="GO" id="GO:0005737">
    <property type="term" value="C:cytoplasm"/>
    <property type="evidence" value="ECO:0007669"/>
    <property type="project" value="UniProtKB-SubCell"/>
</dbReference>
<dbReference type="Proteomes" id="UP000290921">
    <property type="component" value="Unassembled WGS sequence"/>
</dbReference>
<dbReference type="GO" id="GO:0043811">
    <property type="term" value="F:phosphate:acyl-[acyl carrier protein] acyltransferase activity"/>
    <property type="evidence" value="ECO:0007669"/>
    <property type="project" value="UniProtKB-UniRule"/>
</dbReference>
<keyword evidence="7 10" id="KW-1208">Phospholipid metabolism</keyword>
<comment type="function">
    <text evidence="10">Catalyzes the reversible formation of acyl-phosphate (acyl-PO(4)) from acyl-[acyl-carrier-protein] (acyl-ACP). This enzyme utilizes acyl-ACP as fatty acyl donor, but not acyl-CoA.</text>
</comment>
<name>A0A4Q0VC82_CLOTA</name>
<dbReference type="InterPro" id="IPR012281">
    <property type="entry name" value="Phospholipid_synth_PlsX-like"/>
</dbReference>
<evidence type="ECO:0000256" key="8">
    <source>
        <dbReference type="ARBA" id="ARBA00024069"/>
    </source>
</evidence>
<dbReference type="PIRSF" id="PIRSF002465">
    <property type="entry name" value="Phsphlp_syn_PlsX"/>
    <property type="match status" value="1"/>
</dbReference>
<keyword evidence="4 10" id="KW-0808">Transferase</keyword>
<evidence type="ECO:0000256" key="3">
    <source>
        <dbReference type="ARBA" id="ARBA00022516"/>
    </source>
</evidence>
<evidence type="ECO:0000313" key="14">
    <source>
        <dbReference type="Proteomes" id="UP001321763"/>
    </source>
</evidence>
<keyword evidence="12" id="KW-0012">Acyltransferase</keyword>
<evidence type="ECO:0000313" key="12">
    <source>
        <dbReference type="EMBL" id="RXI47621.1"/>
    </source>
</evidence>
<dbReference type="InterPro" id="IPR003664">
    <property type="entry name" value="FA_synthesis"/>
</dbReference>
<dbReference type="RefSeq" id="WP_129030632.1">
    <property type="nucleotide sequence ID" value="NZ_AP026806.1"/>
</dbReference>
<keyword evidence="3 10" id="KW-0444">Lipid biosynthesis</keyword>
<comment type="similarity">
    <text evidence="10">Belongs to the PlsX family.</text>
</comment>
<evidence type="ECO:0000256" key="7">
    <source>
        <dbReference type="ARBA" id="ARBA00023264"/>
    </source>
</evidence>
<reference evidence="12 13" key="1">
    <citation type="submission" date="2018-06" db="EMBL/GenBank/DDBJ databases">
        <title>Genome conservation of Clostridium tetani.</title>
        <authorList>
            <person name="Bruggemann H."/>
            <person name="Popoff M.R."/>
        </authorList>
    </citation>
    <scope>NUCLEOTIDE SEQUENCE [LARGE SCALE GENOMIC DNA]</scope>
    <source>
        <strain evidence="12 13">2017.061</strain>
    </source>
</reference>
<proteinExistence type="inferred from homology"/>
<comment type="catalytic activity">
    <reaction evidence="1 10">
        <text>a fatty acyl-[ACP] + phosphate = an acyl phosphate + holo-[ACP]</text>
        <dbReference type="Rhea" id="RHEA:42292"/>
        <dbReference type="Rhea" id="RHEA-COMP:9685"/>
        <dbReference type="Rhea" id="RHEA-COMP:14125"/>
        <dbReference type="ChEBI" id="CHEBI:43474"/>
        <dbReference type="ChEBI" id="CHEBI:59918"/>
        <dbReference type="ChEBI" id="CHEBI:64479"/>
        <dbReference type="ChEBI" id="CHEBI:138651"/>
        <dbReference type="EC" id="2.3.1.274"/>
    </reaction>
</comment>
<dbReference type="Gene3D" id="3.40.718.10">
    <property type="entry name" value="Isopropylmalate Dehydrogenase"/>
    <property type="match status" value="1"/>
</dbReference>
<evidence type="ECO:0000313" key="13">
    <source>
        <dbReference type="Proteomes" id="UP000290921"/>
    </source>
</evidence>
<evidence type="ECO:0000256" key="4">
    <source>
        <dbReference type="ARBA" id="ARBA00022679"/>
    </source>
</evidence>
<dbReference type="EMBL" id="AP026818">
    <property type="protein sequence ID" value="BDR80840.1"/>
    <property type="molecule type" value="Genomic_DNA"/>
</dbReference>
<comment type="subcellular location">
    <subcellularLocation>
        <location evidence="10">Cytoplasm</location>
    </subcellularLocation>
    <text evidence="10">Associated with the membrane possibly through PlsY.</text>
</comment>
<evidence type="ECO:0000256" key="5">
    <source>
        <dbReference type="ARBA" id="ARBA00023098"/>
    </source>
</evidence>
<dbReference type="EMBL" id="QMAP01000008">
    <property type="protein sequence ID" value="RXI47621.1"/>
    <property type="molecule type" value="Genomic_DNA"/>
</dbReference>
<gene>
    <name evidence="10 11" type="primary">plsX</name>
    <name evidence="12" type="ORF">DP130_09920</name>
    <name evidence="11" type="ORF">K234311028_10860</name>
</gene>
<reference evidence="11 14" key="2">
    <citation type="submission" date="2022-09" db="EMBL/GenBank/DDBJ databases">
        <title>complete genome sequences of Clostridium tetani str. KHSU-234311-028 isolated from soil.</title>
        <authorList>
            <person name="Sekizuka T."/>
            <person name="Shitada C."/>
            <person name="Takahashi M."/>
            <person name="Kuroda M."/>
        </authorList>
    </citation>
    <scope>NUCLEOTIDE SEQUENCE [LARGE SCALE GENOMIC DNA]</scope>
    <source>
        <strain evidence="11 14">KHSU-234311-028</strain>
    </source>
</reference>
<accession>A0A4Q0VC82</accession>
<dbReference type="Proteomes" id="UP001321763">
    <property type="component" value="Chromosome"/>
</dbReference>
<keyword evidence="2 10" id="KW-0963">Cytoplasm</keyword>
<dbReference type="HAMAP" id="MF_00019">
    <property type="entry name" value="PlsX"/>
    <property type="match status" value="1"/>
</dbReference>
<keyword evidence="6 10" id="KW-0594">Phospholipid biosynthesis</keyword>
<dbReference type="SUPFAM" id="SSF53659">
    <property type="entry name" value="Isocitrate/Isopropylmalate dehydrogenase-like"/>
    <property type="match status" value="1"/>
</dbReference>
<evidence type="ECO:0000313" key="11">
    <source>
        <dbReference type="EMBL" id="BDR80840.1"/>
    </source>
</evidence>
<dbReference type="PANTHER" id="PTHR30100:SF1">
    <property type="entry name" value="PHOSPHATE ACYLTRANSFERASE"/>
    <property type="match status" value="1"/>
</dbReference>
<evidence type="ECO:0000256" key="10">
    <source>
        <dbReference type="HAMAP-Rule" id="MF_00019"/>
    </source>
</evidence>
<protein>
    <recommendedName>
        <fullName evidence="8 10">Phosphate acyltransferase</fullName>
        <ecNumber evidence="8 10">2.3.1.274</ecNumber>
    </recommendedName>
    <alternativeName>
        <fullName evidence="10">Acyl-ACP phosphotransacylase</fullName>
    </alternativeName>
    <alternativeName>
        <fullName evidence="10">Acyl-[acyl-carrier-protein]--phosphate acyltransferase</fullName>
    </alternativeName>
    <alternativeName>
        <fullName evidence="10">Phosphate-acyl-ACP acyltransferase</fullName>
    </alternativeName>
</protein>
<evidence type="ECO:0000256" key="1">
    <source>
        <dbReference type="ARBA" id="ARBA00001232"/>
    </source>
</evidence>
<dbReference type="NCBIfam" id="TIGR00182">
    <property type="entry name" value="plsX"/>
    <property type="match status" value="1"/>
</dbReference>
<dbReference type="GO" id="GO:0008654">
    <property type="term" value="P:phospholipid biosynthetic process"/>
    <property type="evidence" value="ECO:0007669"/>
    <property type="project" value="UniProtKB-KW"/>
</dbReference>
<evidence type="ECO:0000256" key="2">
    <source>
        <dbReference type="ARBA" id="ARBA00022490"/>
    </source>
</evidence>
<dbReference type="EC" id="2.3.1.274" evidence="8 10"/>
<evidence type="ECO:0000256" key="9">
    <source>
        <dbReference type="ARBA" id="ARBA00046608"/>
    </source>
</evidence>